<organism evidence="2 3">
    <name type="scientific">Thalassospira povalilytica</name>
    <dbReference type="NCBI Taxonomy" id="732237"/>
    <lineage>
        <taxon>Bacteria</taxon>
        <taxon>Pseudomonadati</taxon>
        <taxon>Pseudomonadota</taxon>
        <taxon>Alphaproteobacteria</taxon>
        <taxon>Rhodospirillales</taxon>
        <taxon>Thalassospiraceae</taxon>
        <taxon>Thalassospira</taxon>
    </lineage>
</organism>
<gene>
    <name evidence="2" type="ORF">JF547_13905</name>
</gene>
<dbReference type="InterPro" id="IPR016181">
    <property type="entry name" value="Acyl_CoA_acyltransferase"/>
</dbReference>
<dbReference type="Pfam" id="PF13302">
    <property type="entry name" value="Acetyltransf_3"/>
    <property type="match status" value="1"/>
</dbReference>
<dbReference type="Gene3D" id="3.40.630.30">
    <property type="match status" value="1"/>
</dbReference>
<dbReference type="PANTHER" id="PTHR43792">
    <property type="entry name" value="GNAT FAMILY, PUTATIVE (AFU_ORTHOLOGUE AFUA_3G00765)-RELATED-RELATED"/>
    <property type="match status" value="1"/>
</dbReference>
<dbReference type="SUPFAM" id="SSF55729">
    <property type="entry name" value="Acyl-CoA N-acyltransferases (Nat)"/>
    <property type="match status" value="1"/>
</dbReference>
<dbReference type="InterPro" id="IPR051531">
    <property type="entry name" value="N-acetyltransferase"/>
</dbReference>
<evidence type="ECO:0000259" key="1">
    <source>
        <dbReference type="PROSITE" id="PS51186"/>
    </source>
</evidence>
<dbReference type="PANTHER" id="PTHR43792:SF1">
    <property type="entry name" value="N-ACETYLTRANSFERASE DOMAIN-CONTAINING PROTEIN"/>
    <property type="match status" value="1"/>
</dbReference>
<name>A0A8I1M8X6_9PROT</name>
<dbReference type="RefSeq" id="WP_206927709.1">
    <property type="nucleotide sequence ID" value="NZ_JAEKJW010000002.1"/>
</dbReference>
<dbReference type="InterPro" id="IPR000182">
    <property type="entry name" value="GNAT_dom"/>
</dbReference>
<proteinExistence type="predicted"/>
<evidence type="ECO:0000313" key="3">
    <source>
        <dbReference type="Proteomes" id="UP000664405"/>
    </source>
</evidence>
<feature type="domain" description="N-acetyltransferase" evidence="1">
    <location>
        <begin position="9"/>
        <end position="171"/>
    </location>
</feature>
<dbReference type="AlphaFoldDB" id="A0A8I1M8X6"/>
<dbReference type="GO" id="GO:0016747">
    <property type="term" value="F:acyltransferase activity, transferring groups other than amino-acyl groups"/>
    <property type="evidence" value="ECO:0007669"/>
    <property type="project" value="InterPro"/>
</dbReference>
<reference evidence="2" key="1">
    <citation type="submission" date="2020-12" db="EMBL/GenBank/DDBJ databases">
        <title>Oil enriched cultivation method for isolating marine PHA-producing bacteria.</title>
        <authorList>
            <person name="Zheng W."/>
            <person name="Yu S."/>
            <person name="Huang Y."/>
        </authorList>
    </citation>
    <scope>NUCLEOTIDE SEQUENCE</scope>
    <source>
        <strain evidence="2">SY-2-3</strain>
    </source>
</reference>
<sequence length="179" mass="20381">MTILETPRTILREANHDDAPFILQLLNEPGWIRFIGDRNIHDLQAARDYIDLRFRENYEKLGFGMCVAVEKDTQSPIGLIGFVKRDTLDAPDIGYAVTEAHQGKGYAYEVCSALLDHGWNVYGFDKVYGYCLPDNGPSIHMLEKLGLTFLRDQDVNLSGEMCRLYMATRPSAQKKTPHR</sequence>
<dbReference type="EMBL" id="JAEKJW010000002">
    <property type="protein sequence ID" value="MBN8197555.1"/>
    <property type="molecule type" value="Genomic_DNA"/>
</dbReference>
<evidence type="ECO:0000313" key="2">
    <source>
        <dbReference type="EMBL" id="MBN8197555.1"/>
    </source>
</evidence>
<protein>
    <submittedName>
        <fullName evidence="2">GNAT family N-acetyltransferase</fullName>
    </submittedName>
</protein>
<comment type="caution">
    <text evidence="2">The sequence shown here is derived from an EMBL/GenBank/DDBJ whole genome shotgun (WGS) entry which is preliminary data.</text>
</comment>
<dbReference type="Proteomes" id="UP000664405">
    <property type="component" value="Unassembled WGS sequence"/>
</dbReference>
<keyword evidence="2" id="KW-0808">Transferase</keyword>
<accession>A0A8I1M8X6</accession>
<dbReference type="PROSITE" id="PS51186">
    <property type="entry name" value="GNAT"/>
    <property type="match status" value="1"/>
</dbReference>